<sequence>MTRSNGEQQVPERWSIRYVSDARGVLRAVFTRVGFVISFFGGIVVLISGIALWMIELVVLGAIALWLTFHLVPAGYFQKQSSHE</sequence>
<proteinExistence type="predicted"/>
<name>A0A8J8PZD1_9EURY</name>
<protein>
    <submittedName>
        <fullName evidence="2">Uncharacterized protein</fullName>
    </submittedName>
</protein>
<comment type="caution">
    <text evidence="2">The sequence shown here is derived from an EMBL/GenBank/DDBJ whole genome shotgun (WGS) entry which is preliminary data.</text>
</comment>
<evidence type="ECO:0000313" key="2">
    <source>
        <dbReference type="EMBL" id="TYL37250.1"/>
    </source>
</evidence>
<evidence type="ECO:0000313" key="3">
    <source>
        <dbReference type="Proteomes" id="UP000766904"/>
    </source>
</evidence>
<dbReference type="EMBL" id="PHNJ01000011">
    <property type="protein sequence ID" value="TYL37250.1"/>
    <property type="molecule type" value="Genomic_DNA"/>
</dbReference>
<keyword evidence="1" id="KW-0812">Transmembrane</keyword>
<gene>
    <name evidence="2" type="ORF">CV102_18255</name>
</gene>
<dbReference type="Proteomes" id="UP000766904">
    <property type="component" value="Unassembled WGS sequence"/>
</dbReference>
<accession>A0A8J8PZD1</accession>
<keyword evidence="1" id="KW-0472">Membrane</keyword>
<feature type="transmembrane region" description="Helical" evidence="1">
    <location>
        <begin position="59"/>
        <end position="77"/>
    </location>
</feature>
<organism evidence="2 3">
    <name type="scientific">Natronococcus pandeyae</name>
    <dbReference type="NCBI Taxonomy" id="2055836"/>
    <lineage>
        <taxon>Archaea</taxon>
        <taxon>Methanobacteriati</taxon>
        <taxon>Methanobacteriota</taxon>
        <taxon>Stenosarchaea group</taxon>
        <taxon>Halobacteria</taxon>
        <taxon>Halobacteriales</taxon>
        <taxon>Natrialbaceae</taxon>
        <taxon>Natronococcus</taxon>
    </lineage>
</organism>
<dbReference type="RefSeq" id="WP_148859399.1">
    <property type="nucleotide sequence ID" value="NZ_PHNJ01000011.1"/>
</dbReference>
<dbReference type="AlphaFoldDB" id="A0A8J8PZD1"/>
<keyword evidence="1" id="KW-1133">Transmembrane helix</keyword>
<feature type="transmembrane region" description="Helical" evidence="1">
    <location>
        <begin position="33"/>
        <end position="53"/>
    </location>
</feature>
<evidence type="ECO:0000256" key="1">
    <source>
        <dbReference type="SAM" id="Phobius"/>
    </source>
</evidence>
<reference evidence="2" key="1">
    <citation type="submission" date="2017-11" db="EMBL/GenBank/DDBJ databases">
        <authorList>
            <person name="Kajale S.C."/>
            <person name="Sharma A."/>
        </authorList>
    </citation>
    <scope>NUCLEOTIDE SEQUENCE</scope>
    <source>
        <strain evidence="2">LS1_42</strain>
    </source>
</reference>
<keyword evidence="3" id="KW-1185">Reference proteome</keyword>